<dbReference type="Pfam" id="PF00536">
    <property type="entry name" value="SAM_1"/>
    <property type="match status" value="1"/>
</dbReference>
<dbReference type="PROSITE" id="PS50105">
    <property type="entry name" value="SAM_DOMAIN"/>
    <property type="match status" value="1"/>
</dbReference>
<feature type="domain" description="SAM" evidence="1">
    <location>
        <begin position="65"/>
        <end position="124"/>
    </location>
</feature>
<protein>
    <recommendedName>
        <fullName evidence="1">SAM domain-containing protein</fullName>
    </recommendedName>
</protein>
<dbReference type="InterPro" id="IPR013761">
    <property type="entry name" value="SAM/pointed_sf"/>
</dbReference>
<keyword evidence="3" id="KW-1185">Reference proteome</keyword>
<evidence type="ECO:0000313" key="3">
    <source>
        <dbReference type="Proteomes" id="UP000281553"/>
    </source>
</evidence>
<feature type="non-terminal residue" evidence="2">
    <location>
        <position position="165"/>
    </location>
</feature>
<evidence type="ECO:0000313" key="2">
    <source>
        <dbReference type="EMBL" id="VDN15324.1"/>
    </source>
</evidence>
<dbReference type="EMBL" id="UYRU01062130">
    <property type="protein sequence ID" value="VDN15324.1"/>
    <property type="molecule type" value="Genomic_DNA"/>
</dbReference>
<dbReference type="Proteomes" id="UP000281553">
    <property type="component" value="Unassembled WGS sequence"/>
</dbReference>
<dbReference type="OrthoDB" id="1711136at2759"/>
<sequence>MQETLSASEAVIAQQNRYRECAKRKLRTDKLDSEKAVAKVLASRQSEKLDLTARVADEVQLIDPDVYKILEAADAMDYAASFEYHRITSDMLMSFTDADLIQIGVYALGVRKSILRVLEEYIAARSTEFEEDEQLQPQLPQPSAPPLPPILARFESECCVCQERG</sequence>
<evidence type="ECO:0000259" key="1">
    <source>
        <dbReference type="PROSITE" id="PS50105"/>
    </source>
</evidence>
<dbReference type="AlphaFoldDB" id="A0A3P7LEN7"/>
<name>A0A3P7LEN7_DIBLA</name>
<dbReference type="SUPFAM" id="SSF47769">
    <property type="entry name" value="SAM/Pointed domain"/>
    <property type="match status" value="1"/>
</dbReference>
<dbReference type="Gene3D" id="1.10.150.50">
    <property type="entry name" value="Transcription Factor, Ets-1"/>
    <property type="match status" value="1"/>
</dbReference>
<accession>A0A3P7LEN7</accession>
<gene>
    <name evidence="2" type="ORF">DILT_LOCUS11155</name>
</gene>
<proteinExistence type="predicted"/>
<dbReference type="InterPro" id="IPR001660">
    <property type="entry name" value="SAM"/>
</dbReference>
<reference evidence="2 3" key="1">
    <citation type="submission" date="2018-11" db="EMBL/GenBank/DDBJ databases">
        <authorList>
            <consortium name="Pathogen Informatics"/>
        </authorList>
    </citation>
    <scope>NUCLEOTIDE SEQUENCE [LARGE SCALE GENOMIC DNA]</scope>
</reference>
<organism evidence="2 3">
    <name type="scientific">Dibothriocephalus latus</name>
    <name type="common">Fish tapeworm</name>
    <name type="synonym">Diphyllobothrium latum</name>
    <dbReference type="NCBI Taxonomy" id="60516"/>
    <lineage>
        <taxon>Eukaryota</taxon>
        <taxon>Metazoa</taxon>
        <taxon>Spiralia</taxon>
        <taxon>Lophotrochozoa</taxon>
        <taxon>Platyhelminthes</taxon>
        <taxon>Cestoda</taxon>
        <taxon>Eucestoda</taxon>
        <taxon>Diphyllobothriidea</taxon>
        <taxon>Diphyllobothriidae</taxon>
        <taxon>Dibothriocephalus</taxon>
    </lineage>
</organism>